<dbReference type="SUPFAM" id="SSF48371">
    <property type="entry name" value="ARM repeat"/>
    <property type="match status" value="2"/>
</dbReference>
<dbReference type="GO" id="GO:0005737">
    <property type="term" value="C:cytoplasm"/>
    <property type="evidence" value="ECO:0007669"/>
    <property type="project" value="TreeGrafter"/>
</dbReference>
<feature type="domain" description="PUM-HD" evidence="3">
    <location>
        <begin position="419"/>
        <end position="683"/>
    </location>
</feature>
<dbReference type="InterPro" id="IPR001313">
    <property type="entry name" value="Pumilio_RNA-bd_rpt"/>
</dbReference>
<dbReference type="AlphaFoldDB" id="A0A1G4IEG6"/>
<organism evidence="4 5">
    <name type="scientific">Trypanosoma equiperdum</name>
    <dbReference type="NCBI Taxonomy" id="5694"/>
    <lineage>
        <taxon>Eukaryota</taxon>
        <taxon>Discoba</taxon>
        <taxon>Euglenozoa</taxon>
        <taxon>Kinetoplastea</taxon>
        <taxon>Metakinetoplastina</taxon>
        <taxon>Trypanosomatida</taxon>
        <taxon>Trypanosomatidae</taxon>
        <taxon>Trypanosoma</taxon>
    </lineage>
</organism>
<reference evidence="4" key="1">
    <citation type="submission" date="2016-09" db="EMBL/GenBank/DDBJ databases">
        <authorList>
            <person name="Hebert L."/>
            <person name="Moumen B."/>
        </authorList>
    </citation>
    <scope>NUCLEOTIDE SEQUENCE [LARGE SCALE GENOMIC DNA]</scope>
    <source>
        <strain evidence="4">OVI</strain>
    </source>
</reference>
<dbReference type="Gene3D" id="1.25.10.10">
    <property type="entry name" value="Leucine-rich Repeat Variant"/>
    <property type="match status" value="2"/>
</dbReference>
<proteinExistence type="predicted"/>
<accession>A0A1G4IEG6</accession>
<sequence>MGKKGTLQRSQQRQVRHTRENRERKSIVAKAVRRGDFAATTERLVKRTTPQRAAVSEEKKALLIAQFAQACRLPAACDDLCSLLLCETSAGEEQAGVSRKRPRDDGKLDEETLSHILDVFISLDRQAATTDEDEGEEPLTLLEDLVQDECGGRVVCALLNALGAPSCDEKRKLMVLDVVMRLFEENEALHEHYVACKVMSSLVLNGDHEIQRRALHVLCQGAETLDLIQVKLRNRHTAVTIRRLIERFPTETVSWLKDALGLVETSGGGGKKKQGKTNEHKDGKQDVLLYLANDPVASPVMRTFILHCPSRAAVLRGIDVAALLGSKRGCKFLQEILSHDLTELASNEAAEIFNVVLSACEANIVEMCSSGDANFVVQAAISLIPHTGQKEAVTNFKHLLQLLGPQLSSLVDHPISVHVVVCVVVTANSLPNKAIVEEVAAMLVKRSNVGDLLSDARGSLVVRKLLPLCKVKESKVGELLVSAIERDITALMYDSIGNVMVQEYIKVFGAEKIARSLIKADELLRMCQHVYASHVVVCLFDHVGASTHTALCNALRAHVVTLTRHNNGRFVVEKAIPASRDICDVLLRNFVSLACEKGSQHVLCTLMASLDQQGKGRVVELVLSGLAQMATQQSSSIVLQKLLQMDDLLLQKVREKLKQDPRLRNNLAQNFYGKFVVQISEST</sequence>
<evidence type="ECO:0000313" key="5">
    <source>
        <dbReference type="Proteomes" id="UP000195570"/>
    </source>
</evidence>
<dbReference type="GO" id="GO:0003729">
    <property type="term" value="F:mRNA binding"/>
    <property type="evidence" value="ECO:0007669"/>
    <property type="project" value="TreeGrafter"/>
</dbReference>
<dbReference type="GeneID" id="92376290"/>
<protein>
    <submittedName>
        <fullName evidence="4">Pumilio/PUF RNA binding protein 10, putative</fullName>
    </submittedName>
</protein>
<dbReference type="InterPro" id="IPR011989">
    <property type="entry name" value="ARM-like"/>
</dbReference>
<dbReference type="EMBL" id="CZPT02001525">
    <property type="protein sequence ID" value="SCU70775.1"/>
    <property type="molecule type" value="Genomic_DNA"/>
</dbReference>
<dbReference type="PANTHER" id="PTHR12537:SF122">
    <property type="entry name" value="RNA-BINDING PROTEIN, PUTATIVE-RELATED"/>
    <property type="match status" value="1"/>
</dbReference>
<evidence type="ECO:0000256" key="2">
    <source>
        <dbReference type="SAM" id="MobiDB-lite"/>
    </source>
</evidence>
<dbReference type="Proteomes" id="UP000195570">
    <property type="component" value="Unassembled WGS sequence"/>
</dbReference>
<dbReference type="RefSeq" id="XP_067081535.1">
    <property type="nucleotide sequence ID" value="XM_067225434.1"/>
</dbReference>
<dbReference type="InterPro" id="IPR033133">
    <property type="entry name" value="PUM-HD"/>
</dbReference>
<comment type="caution">
    <text evidence="4">The sequence shown here is derived from an EMBL/GenBank/DDBJ whole genome shotgun (WGS) entry which is preliminary data.</text>
</comment>
<dbReference type="SMART" id="SM00025">
    <property type="entry name" value="Pumilio"/>
    <property type="match status" value="6"/>
</dbReference>
<dbReference type="FunFam" id="1.25.10.10:FF:001498">
    <property type="entry name" value="Pumilio/PUF RNA binding protein 10, putative"/>
    <property type="match status" value="1"/>
</dbReference>
<dbReference type="GO" id="GO:0010608">
    <property type="term" value="P:post-transcriptional regulation of gene expression"/>
    <property type="evidence" value="ECO:0007669"/>
    <property type="project" value="TreeGrafter"/>
</dbReference>
<evidence type="ECO:0000313" key="4">
    <source>
        <dbReference type="EMBL" id="SCU70775.1"/>
    </source>
</evidence>
<keyword evidence="5" id="KW-1185">Reference proteome</keyword>
<dbReference type="InterPro" id="IPR016024">
    <property type="entry name" value="ARM-type_fold"/>
</dbReference>
<evidence type="ECO:0000256" key="1">
    <source>
        <dbReference type="ARBA" id="ARBA00022737"/>
    </source>
</evidence>
<keyword evidence="1" id="KW-0677">Repeat</keyword>
<evidence type="ECO:0000259" key="3">
    <source>
        <dbReference type="PROSITE" id="PS50303"/>
    </source>
</evidence>
<dbReference type="PANTHER" id="PTHR12537">
    <property type="entry name" value="RNA BINDING PROTEIN PUMILIO-RELATED"/>
    <property type="match status" value="1"/>
</dbReference>
<name>A0A1G4IEG6_TRYEQ</name>
<feature type="region of interest" description="Disordered" evidence="2">
    <location>
        <begin position="1"/>
        <end position="25"/>
    </location>
</feature>
<dbReference type="PROSITE" id="PS50303">
    <property type="entry name" value="PUM_HD"/>
    <property type="match status" value="1"/>
</dbReference>
<gene>
    <name evidence="4" type="ORF">TEOVI_000235000</name>
</gene>
<dbReference type="VEuPathDB" id="TriTrypDB:TEOVI_000235000"/>